<dbReference type="AlphaFoldDB" id="A0A1M6AJY6"/>
<protein>
    <recommendedName>
        <fullName evidence="3">DUF1573 domain-containing protein</fullName>
    </recommendedName>
</protein>
<dbReference type="InterPro" id="IPR013783">
    <property type="entry name" value="Ig-like_fold"/>
</dbReference>
<dbReference type="PANTHER" id="PTHR37833">
    <property type="entry name" value="LIPOPROTEIN-RELATED"/>
    <property type="match status" value="1"/>
</dbReference>
<dbReference type="PANTHER" id="PTHR37833:SF1">
    <property type="entry name" value="SIGNAL PEPTIDE PROTEIN"/>
    <property type="match status" value="1"/>
</dbReference>
<evidence type="ECO:0000313" key="1">
    <source>
        <dbReference type="EMBL" id="SHI36741.1"/>
    </source>
</evidence>
<evidence type="ECO:0000313" key="2">
    <source>
        <dbReference type="Proteomes" id="UP000184225"/>
    </source>
</evidence>
<dbReference type="EMBL" id="FQYY01000001">
    <property type="protein sequence ID" value="SHI36741.1"/>
    <property type="molecule type" value="Genomic_DNA"/>
</dbReference>
<dbReference type="Pfam" id="PF07610">
    <property type="entry name" value="DUF1573"/>
    <property type="match status" value="1"/>
</dbReference>
<dbReference type="Proteomes" id="UP000184225">
    <property type="component" value="Unassembled WGS sequence"/>
</dbReference>
<dbReference type="STRING" id="579105.SAMN04488096_101303"/>
<name>A0A1M6AJY6_9FLAO</name>
<gene>
    <name evidence="1" type="ORF">SAMN04488096_101303</name>
</gene>
<dbReference type="Gene3D" id="2.60.40.10">
    <property type="entry name" value="Immunoglobulins"/>
    <property type="match status" value="1"/>
</dbReference>
<dbReference type="RefSeq" id="WP_073147503.1">
    <property type="nucleotide sequence ID" value="NZ_FQYY01000001.1"/>
</dbReference>
<dbReference type="OrthoDB" id="826619at2"/>
<accession>A0A1M6AJY6</accession>
<sequence>MKKQFLMLAAVAAIAFTSCKEEKAADKVNEENVSEVAERDANAEGTPKMTFAEEMHDFGTINEGDVVEHTFKFTNTGDAPLVISNAKGSCGCTVPSWPKEPIAPGAEGEMTVKFNSRNKPNNQMKTVRITTNTESGQEMIKIQAFVNPAAAADGAAAPAAESHEGHTHS</sequence>
<organism evidence="1 2">
    <name type="scientific">Mesonia phycicola</name>
    <dbReference type="NCBI Taxonomy" id="579105"/>
    <lineage>
        <taxon>Bacteria</taxon>
        <taxon>Pseudomonadati</taxon>
        <taxon>Bacteroidota</taxon>
        <taxon>Flavobacteriia</taxon>
        <taxon>Flavobacteriales</taxon>
        <taxon>Flavobacteriaceae</taxon>
        <taxon>Mesonia</taxon>
    </lineage>
</organism>
<evidence type="ECO:0008006" key="3">
    <source>
        <dbReference type="Google" id="ProtNLM"/>
    </source>
</evidence>
<proteinExistence type="predicted"/>
<dbReference type="InterPro" id="IPR011467">
    <property type="entry name" value="DUF1573"/>
</dbReference>
<reference evidence="1 2" key="1">
    <citation type="submission" date="2016-11" db="EMBL/GenBank/DDBJ databases">
        <authorList>
            <person name="Jaros S."/>
            <person name="Januszkiewicz K."/>
            <person name="Wedrychowicz H."/>
        </authorList>
    </citation>
    <scope>NUCLEOTIDE SEQUENCE [LARGE SCALE GENOMIC DNA]</scope>
    <source>
        <strain evidence="1 2">DSM 21425</strain>
    </source>
</reference>
<keyword evidence="2" id="KW-1185">Reference proteome</keyword>
<dbReference type="PROSITE" id="PS51257">
    <property type="entry name" value="PROKAR_LIPOPROTEIN"/>
    <property type="match status" value="1"/>
</dbReference>